<dbReference type="AlphaFoldDB" id="A0AAV7S075"/>
<sequence length="121" mass="13540">MLKGKKCGRSSFFIHPTNRVLAACLPCYTGDEQAWILHACGRSAGSTLGRLRELPSCSTASLRHRESARWSQTRCGLRKAVSMMPRMRESSGFQDARMQESIGFQDAEDAEVKRFSKTPRA</sequence>
<reference evidence="2" key="1">
    <citation type="journal article" date="2022" name="bioRxiv">
        <title>Sequencing and chromosome-scale assembly of the giantPleurodeles waltlgenome.</title>
        <authorList>
            <person name="Brown T."/>
            <person name="Elewa A."/>
            <person name="Iarovenko S."/>
            <person name="Subramanian E."/>
            <person name="Araus A.J."/>
            <person name="Petzold A."/>
            <person name="Susuki M."/>
            <person name="Suzuki K.-i.T."/>
            <person name="Hayashi T."/>
            <person name="Toyoda A."/>
            <person name="Oliveira C."/>
            <person name="Osipova E."/>
            <person name="Leigh N.D."/>
            <person name="Simon A."/>
            <person name="Yun M.H."/>
        </authorList>
    </citation>
    <scope>NUCLEOTIDE SEQUENCE</scope>
    <source>
        <strain evidence="2">20211129_DDA</strain>
        <tissue evidence="2">Liver</tissue>
    </source>
</reference>
<accession>A0AAV7S075</accession>
<organism evidence="2 3">
    <name type="scientific">Pleurodeles waltl</name>
    <name type="common">Iberian ribbed newt</name>
    <dbReference type="NCBI Taxonomy" id="8319"/>
    <lineage>
        <taxon>Eukaryota</taxon>
        <taxon>Metazoa</taxon>
        <taxon>Chordata</taxon>
        <taxon>Craniata</taxon>
        <taxon>Vertebrata</taxon>
        <taxon>Euteleostomi</taxon>
        <taxon>Amphibia</taxon>
        <taxon>Batrachia</taxon>
        <taxon>Caudata</taxon>
        <taxon>Salamandroidea</taxon>
        <taxon>Salamandridae</taxon>
        <taxon>Pleurodelinae</taxon>
        <taxon>Pleurodeles</taxon>
    </lineage>
</organism>
<protein>
    <submittedName>
        <fullName evidence="2">Uncharacterized protein</fullName>
    </submittedName>
</protein>
<evidence type="ECO:0000256" key="1">
    <source>
        <dbReference type="SAM" id="MobiDB-lite"/>
    </source>
</evidence>
<comment type="caution">
    <text evidence="2">The sequence shown here is derived from an EMBL/GenBank/DDBJ whole genome shotgun (WGS) entry which is preliminary data.</text>
</comment>
<name>A0AAV7S075_PLEWA</name>
<proteinExistence type="predicted"/>
<dbReference type="Proteomes" id="UP001066276">
    <property type="component" value="Chromosome 5"/>
</dbReference>
<dbReference type="EMBL" id="JANPWB010000009">
    <property type="protein sequence ID" value="KAJ1156658.1"/>
    <property type="molecule type" value="Genomic_DNA"/>
</dbReference>
<evidence type="ECO:0000313" key="3">
    <source>
        <dbReference type="Proteomes" id="UP001066276"/>
    </source>
</evidence>
<evidence type="ECO:0000313" key="2">
    <source>
        <dbReference type="EMBL" id="KAJ1156658.1"/>
    </source>
</evidence>
<gene>
    <name evidence="2" type="ORF">NDU88_009376</name>
</gene>
<feature type="region of interest" description="Disordered" evidence="1">
    <location>
        <begin position="86"/>
        <end position="121"/>
    </location>
</feature>
<keyword evidence="3" id="KW-1185">Reference proteome</keyword>